<proteinExistence type="predicted"/>
<feature type="domain" description="F-box" evidence="1">
    <location>
        <begin position="1"/>
        <end position="47"/>
    </location>
</feature>
<dbReference type="CDD" id="cd22162">
    <property type="entry name" value="F-box_AtSKIP3-like"/>
    <property type="match status" value="1"/>
</dbReference>
<dbReference type="InterPro" id="IPR025886">
    <property type="entry name" value="PP2-like"/>
</dbReference>
<keyword evidence="2" id="KW-1185">Reference proteome</keyword>
<dbReference type="PANTHER" id="PTHR32278:SF116">
    <property type="entry name" value="F-BOX PROTEIN PP2-B10-LIKE"/>
    <property type="match status" value="1"/>
</dbReference>
<dbReference type="OrthoDB" id="1918565at2759"/>
<gene>
    <name evidence="3" type="primary">LOC105158650</name>
</gene>
<evidence type="ECO:0000313" key="2">
    <source>
        <dbReference type="Proteomes" id="UP000504604"/>
    </source>
</evidence>
<organism evidence="2 3">
    <name type="scientific">Sesamum indicum</name>
    <name type="common">Oriental sesame</name>
    <name type="synonym">Sesamum orientale</name>
    <dbReference type="NCBI Taxonomy" id="4182"/>
    <lineage>
        <taxon>Eukaryota</taxon>
        <taxon>Viridiplantae</taxon>
        <taxon>Streptophyta</taxon>
        <taxon>Embryophyta</taxon>
        <taxon>Tracheophyta</taxon>
        <taxon>Spermatophyta</taxon>
        <taxon>Magnoliopsida</taxon>
        <taxon>eudicotyledons</taxon>
        <taxon>Gunneridae</taxon>
        <taxon>Pentapetalae</taxon>
        <taxon>asterids</taxon>
        <taxon>lamiids</taxon>
        <taxon>Lamiales</taxon>
        <taxon>Pedaliaceae</taxon>
        <taxon>Sesamum</taxon>
    </lineage>
</organism>
<protein>
    <submittedName>
        <fullName evidence="3">F-box protein At2g02240-like</fullName>
    </submittedName>
</protein>
<evidence type="ECO:0000259" key="1">
    <source>
        <dbReference type="PROSITE" id="PS50181"/>
    </source>
</evidence>
<dbReference type="Pfam" id="PF00646">
    <property type="entry name" value="F-box"/>
    <property type="match status" value="1"/>
</dbReference>
<dbReference type="RefSeq" id="XP_011073773.1">
    <property type="nucleotide sequence ID" value="XM_011075471.2"/>
</dbReference>
<evidence type="ECO:0000313" key="3">
    <source>
        <dbReference type="RefSeq" id="XP_011073773.1"/>
    </source>
</evidence>
<dbReference type="PROSITE" id="PS50181">
    <property type="entry name" value="FBOX"/>
    <property type="match status" value="1"/>
</dbReference>
<accession>A0A6I9SWC8</accession>
<name>A0A6I9SWC8_SESIN</name>
<dbReference type="SUPFAM" id="SSF81383">
    <property type="entry name" value="F-box domain"/>
    <property type="match status" value="1"/>
</dbReference>
<sequence>MEGFGRLPEECISEIMSYTSALDASRSSILSKEFRSAASNDVVWDRFLPPDYEDIVSASVSPVTYDTKKQLYLSLCDYPILINGGKMSFCLDKRNGKKCVMVGARQLLISWKSCWDFTPHSNSRFSEVAELRSIGWVHIEGKTTTEMLSKDTEYAAYLVFWVGRMDGLKSSNTVIRFRKGKSKIDTMNERFESRETGKLAKMRGDGWMEIELGKFYNDDSDDGEVEAWFTQISSPIGMSGLVVEGVEFRPL</sequence>
<dbReference type="Gramene" id="SIN_1015368.t">
    <property type="protein sequence ID" value="SIN_1015368.t"/>
    <property type="gene ID" value="SIN_1015368"/>
</dbReference>
<dbReference type="InterPro" id="IPR001810">
    <property type="entry name" value="F-box_dom"/>
</dbReference>
<dbReference type="AlphaFoldDB" id="A0A6I9SWC8"/>
<dbReference type="InterPro" id="IPR036047">
    <property type="entry name" value="F-box-like_dom_sf"/>
</dbReference>
<dbReference type="Proteomes" id="UP000504604">
    <property type="component" value="Linkage group LG3"/>
</dbReference>
<dbReference type="PANTHER" id="PTHR32278">
    <property type="entry name" value="F-BOX DOMAIN-CONTAINING PROTEIN"/>
    <property type="match status" value="1"/>
</dbReference>
<dbReference type="InParanoid" id="A0A6I9SWC8"/>
<reference evidence="3" key="1">
    <citation type="submission" date="2025-08" db="UniProtKB">
        <authorList>
            <consortium name="RefSeq"/>
        </authorList>
    </citation>
    <scope>IDENTIFICATION</scope>
</reference>
<dbReference type="SMART" id="SM00256">
    <property type="entry name" value="FBOX"/>
    <property type="match status" value="1"/>
</dbReference>
<dbReference type="KEGG" id="sind:105158650"/>
<dbReference type="Pfam" id="PF14299">
    <property type="entry name" value="PP2"/>
    <property type="match status" value="1"/>
</dbReference>
<dbReference type="GeneID" id="105158650"/>